<feature type="repeat" description="WD" evidence="3">
    <location>
        <begin position="61"/>
        <end position="102"/>
    </location>
</feature>
<dbReference type="InterPro" id="IPR015943">
    <property type="entry name" value="WD40/YVTN_repeat-like_dom_sf"/>
</dbReference>
<gene>
    <name evidence="4" type="ORF">GBAR_LOCUS5877</name>
</gene>
<feature type="repeat" description="WD" evidence="3">
    <location>
        <begin position="134"/>
        <end position="168"/>
    </location>
</feature>
<keyword evidence="5" id="KW-1185">Reference proteome</keyword>
<dbReference type="AlphaFoldDB" id="A0AA35RDA1"/>
<dbReference type="InterPro" id="IPR036322">
    <property type="entry name" value="WD40_repeat_dom_sf"/>
</dbReference>
<dbReference type="CDD" id="cd00200">
    <property type="entry name" value="WD40"/>
    <property type="match status" value="1"/>
</dbReference>
<evidence type="ECO:0000256" key="2">
    <source>
        <dbReference type="ARBA" id="ARBA00022737"/>
    </source>
</evidence>
<organism evidence="4 5">
    <name type="scientific">Geodia barretti</name>
    <name type="common">Barrett's horny sponge</name>
    <dbReference type="NCBI Taxonomy" id="519541"/>
    <lineage>
        <taxon>Eukaryota</taxon>
        <taxon>Metazoa</taxon>
        <taxon>Porifera</taxon>
        <taxon>Demospongiae</taxon>
        <taxon>Heteroscleromorpha</taxon>
        <taxon>Tetractinellida</taxon>
        <taxon>Astrophorina</taxon>
        <taxon>Geodiidae</taxon>
        <taxon>Geodia</taxon>
    </lineage>
</organism>
<dbReference type="PROSITE" id="PS50294">
    <property type="entry name" value="WD_REPEATS_REGION"/>
    <property type="match status" value="3"/>
</dbReference>
<proteinExistence type="predicted"/>
<dbReference type="PANTHER" id="PTHR19848">
    <property type="entry name" value="WD40 REPEAT PROTEIN"/>
    <property type="match status" value="1"/>
</dbReference>
<dbReference type="EMBL" id="CASHTH010000870">
    <property type="protein sequence ID" value="CAI8008598.1"/>
    <property type="molecule type" value="Genomic_DNA"/>
</dbReference>
<keyword evidence="1 3" id="KW-0853">WD repeat</keyword>
<dbReference type="Pfam" id="PF00400">
    <property type="entry name" value="WD40"/>
    <property type="match status" value="7"/>
</dbReference>
<dbReference type="SMART" id="SM00320">
    <property type="entry name" value="WD40"/>
    <property type="match status" value="10"/>
</dbReference>
<dbReference type="PROSITE" id="PS50082">
    <property type="entry name" value="WD_REPEATS_2"/>
    <property type="match status" value="4"/>
</dbReference>
<reference evidence="4" key="1">
    <citation type="submission" date="2023-03" db="EMBL/GenBank/DDBJ databases">
        <authorList>
            <person name="Steffen K."/>
            <person name="Cardenas P."/>
        </authorList>
    </citation>
    <scope>NUCLEOTIDE SEQUENCE</scope>
</reference>
<dbReference type="PANTHER" id="PTHR19848:SF8">
    <property type="entry name" value="F-BOX AND WD REPEAT DOMAIN CONTAINING 7"/>
    <property type="match status" value="1"/>
</dbReference>
<evidence type="ECO:0000313" key="5">
    <source>
        <dbReference type="Proteomes" id="UP001174909"/>
    </source>
</evidence>
<protein>
    <submittedName>
        <fullName evidence="4">Uncharacterized WD repeat-containing protein alr2800</fullName>
    </submittedName>
</protein>
<evidence type="ECO:0000256" key="1">
    <source>
        <dbReference type="ARBA" id="ARBA00022574"/>
    </source>
</evidence>
<sequence length="609" mass="66153">MELADFRGHSDMVTCCALSNSGKFVVSSSEDNTVRVWETHRKTSIAPGNERVKKSPLMLEFKGHQYGVQCCAIAPDESLVISADIDSCIMLWEPLNGKVISRWRLSSPSPLVSPVLMESKPSFPAVYLPQRSASPSGTEGVLSCAFSPDGTMVVTGTQTGAVLVWNTRGKLLGALSGHKSQVRCCVFDQIGSFLATACLGDFSAKIWNLSSQNCKQTLVHSCAVLSCDFSPDQERLVTGNTEGAVLVWSVSDGTQLEEYLLHSDHVNCVLYSPTQPHILSAADNGIVKIQWNDEREGAPSSRSKVSHAHYHRRFSAQFKEHDSGYSARVLCYNRKLKYLQLVQGSKANVVVPAVLTLFGRTPRSWNLSSDGNLIVVGFEDGALQVISVLKEGHVFVCQELWHVECAHKSTIRKAFFSPDNSKLVTCSETQHKTWSVQSGDSLAVINGSGLGVKPVIFFQDSHKLASAQEKGVIVWYAETGDEAMLCSGIVECEDSIILCLNLSQDNRRLVASNSAGLVMVWCMVTGEPLLISQVPLRSPCARSCALSPNGCVAAAGFDDGALKIWQVSTLQSSQEISHCSTNSSYWMIDVGFSPGGDKVVTLCDTIEVQ</sequence>
<evidence type="ECO:0000256" key="3">
    <source>
        <dbReference type="PROSITE-ProRule" id="PRU00221"/>
    </source>
</evidence>
<comment type="caution">
    <text evidence="4">The sequence shown here is derived from an EMBL/GenBank/DDBJ whole genome shotgun (WGS) entry which is preliminary data.</text>
</comment>
<dbReference type="Proteomes" id="UP001174909">
    <property type="component" value="Unassembled WGS sequence"/>
</dbReference>
<dbReference type="InterPro" id="IPR001680">
    <property type="entry name" value="WD40_rpt"/>
</dbReference>
<keyword evidence="2" id="KW-0677">Repeat</keyword>
<name>A0AA35RDA1_GEOBA</name>
<feature type="repeat" description="WD" evidence="3">
    <location>
        <begin position="217"/>
        <end position="258"/>
    </location>
</feature>
<feature type="repeat" description="WD" evidence="3">
    <location>
        <begin position="6"/>
        <end position="47"/>
    </location>
</feature>
<accession>A0AA35RDA1</accession>
<dbReference type="Gene3D" id="2.130.10.10">
    <property type="entry name" value="YVTN repeat-like/Quinoprotein amine dehydrogenase"/>
    <property type="match status" value="3"/>
</dbReference>
<evidence type="ECO:0000313" key="4">
    <source>
        <dbReference type="EMBL" id="CAI8008598.1"/>
    </source>
</evidence>
<dbReference type="SUPFAM" id="SSF50978">
    <property type="entry name" value="WD40 repeat-like"/>
    <property type="match status" value="2"/>
</dbReference>